<dbReference type="SUPFAM" id="SSF53850">
    <property type="entry name" value="Periplasmic binding protein-like II"/>
    <property type="match status" value="1"/>
</dbReference>
<gene>
    <name evidence="4" type="ORF">NBRC3257_2591</name>
</gene>
<dbReference type="Proteomes" id="UP000018209">
    <property type="component" value="Unassembled WGS sequence"/>
</dbReference>
<dbReference type="Gene3D" id="3.40.190.10">
    <property type="entry name" value="Periplasmic binding protein-like II"/>
    <property type="match status" value="1"/>
</dbReference>
<dbReference type="InterPro" id="IPR030678">
    <property type="entry name" value="Peptide/Ni-bd"/>
</dbReference>
<accession>A0ABQ0IZF5</accession>
<evidence type="ECO:0000313" key="5">
    <source>
        <dbReference type="Proteomes" id="UP000018209"/>
    </source>
</evidence>
<dbReference type="InterPro" id="IPR000914">
    <property type="entry name" value="SBP_5_dom"/>
</dbReference>
<reference evidence="4 5" key="1">
    <citation type="submission" date="2013-08" db="EMBL/GenBank/DDBJ databases">
        <title>Gluconobacter thailandicus NBRC 3257 whole genome sequence.</title>
        <authorList>
            <person name="Matsutani M."/>
            <person name="Yakushi T."/>
            <person name="Matsushita K."/>
        </authorList>
    </citation>
    <scope>NUCLEOTIDE SEQUENCE [LARGE SCALE GENOMIC DNA]</scope>
    <source>
        <strain evidence="4 5">NBRC 3257</strain>
    </source>
</reference>
<comment type="similarity">
    <text evidence="2">Belongs to the bacterial solute-binding protein 5 family.</text>
</comment>
<evidence type="ECO:0000256" key="1">
    <source>
        <dbReference type="ARBA" id="ARBA00004418"/>
    </source>
</evidence>
<evidence type="ECO:0000313" key="4">
    <source>
        <dbReference type="EMBL" id="GAD27592.1"/>
    </source>
</evidence>
<evidence type="ECO:0000259" key="3">
    <source>
        <dbReference type="Pfam" id="PF00496"/>
    </source>
</evidence>
<dbReference type="InterPro" id="IPR039424">
    <property type="entry name" value="SBP_5"/>
</dbReference>
<dbReference type="PIRSF" id="PIRSF002741">
    <property type="entry name" value="MppA"/>
    <property type="match status" value="1"/>
</dbReference>
<protein>
    <submittedName>
        <fullName evidence="4">ABC transporter substrate-binding protein</fullName>
    </submittedName>
</protein>
<dbReference type="Gene3D" id="3.10.105.10">
    <property type="entry name" value="Dipeptide-binding Protein, Domain 3"/>
    <property type="match status" value="1"/>
</dbReference>
<proteinExistence type="inferred from homology"/>
<comment type="subcellular location">
    <subcellularLocation>
        <location evidence="1">Periplasm</location>
    </subcellularLocation>
</comment>
<dbReference type="EMBL" id="BASM01000032">
    <property type="protein sequence ID" value="GAD27592.1"/>
    <property type="molecule type" value="Genomic_DNA"/>
</dbReference>
<dbReference type="Pfam" id="PF00496">
    <property type="entry name" value="SBP_bac_5"/>
    <property type="match status" value="1"/>
</dbReference>
<dbReference type="CDD" id="cd08503">
    <property type="entry name" value="PBP2_NikA_DppA_OppA_like_17"/>
    <property type="match status" value="1"/>
</dbReference>
<keyword evidence="5" id="KW-1185">Reference proteome</keyword>
<dbReference type="PANTHER" id="PTHR30290:SF83">
    <property type="entry name" value="ABC TRANSPORTER SUBSTRATE-BINDING PROTEIN"/>
    <property type="match status" value="1"/>
</dbReference>
<name>A0ABQ0IZF5_GLUTH</name>
<comment type="caution">
    <text evidence="4">The sequence shown here is derived from an EMBL/GenBank/DDBJ whole genome shotgun (WGS) entry which is preliminary data.</text>
</comment>
<dbReference type="PANTHER" id="PTHR30290">
    <property type="entry name" value="PERIPLASMIC BINDING COMPONENT OF ABC TRANSPORTER"/>
    <property type="match status" value="1"/>
</dbReference>
<evidence type="ECO:0000256" key="2">
    <source>
        <dbReference type="ARBA" id="ARBA00005695"/>
    </source>
</evidence>
<dbReference type="RefSeq" id="WP_007283592.1">
    <property type="nucleotide sequence ID" value="NZ_BASM01000032.1"/>
</dbReference>
<organism evidence="4 5">
    <name type="scientific">Gluconobacter thailandicus NBRC 3257</name>
    <dbReference type="NCBI Taxonomy" id="1381097"/>
    <lineage>
        <taxon>Bacteria</taxon>
        <taxon>Pseudomonadati</taxon>
        <taxon>Pseudomonadota</taxon>
        <taxon>Alphaproteobacteria</taxon>
        <taxon>Acetobacterales</taxon>
        <taxon>Acetobacteraceae</taxon>
        <taxon>Gluconobacter</taxon>
    </lineage>
</organism>
<dbReference type="InterPro" id="IPR006311">
    <property type="entry name" value="TAT_signal"/>
</dbReference>
<sequence>MQVASVLDRRSVLKGAGLLVAGMTTQPGMSAPIFGGHLKVAGAVGSTSETLDPARQSMATDYIRGHLFYDGLISLDDRLNPRPALAEAVESDDFLTWHIPLRRNVRFHDGTVLTADDVVFSLLRHQKPEVGSQQYALARTMQSVRAISPLLVEVVLDAPNSDFPAILGISNFAILKAGTTDFRTANGTGPFRCEAFTPGIRTVALRNPEFWGQKPYLNSVELIAIPDEMARHNALMSGDVDLIATANPRLVPMLKKNGFGVVESPVGTYTDLSIRLDQRYGRSADFVEGIKFLLNREQIRQSVFLGFSRIGNDQPIPPESPYFNHQLPQRPYDPDRARFLLKRSGLLDETIPMVCSPAALASVDIAVVLQYAASRIGQKMAVQRVPADGYWTQYWMKAPLGFGNINPRPAPSLTFEVGFASASPWNESRWRNPHFDGLLRDAKSTRDDTRKRQLYWDMQALVSSGAGVCIPNFTNSLDAYAPHVCGLRPSQAGQLMGYDFARSVWLNETGGRTG</sequence>
<dbReference type="PROSITE" id="PS51318">
    <property type="entry name" value="TAT"/>
    <property type="match status" value="1"/>
</dbReference>
<feature type="domain" description="Solute-binding protein family 5" evidence="3">
    <location>
        <begin position="81"/>
        <end position="422"/>
    </location>
</feature>